<sequence length="150" mass="16651">MIRLTSQANIAQVLAELKEYATEVDVDFVRKSVRAIGRCAIKEAIVVIKDIFRKYPNKYESIIATLCENLDTLDEPEARASMIWIIGEYAERIDNADELLESFLEGFQRMEHPGPAAAADGHCEAVLEEAHRHPGAGTAGPQPLYTGTYT</sequence>
<dbReference type="EMBL" id="JAIWYP010000001">
    <property type="protein sequence ID" value="KAH3883527.1"/>
    <property type="molecule type" value="Genomic_DNA"/>
</dbReference>
<protein>
    <recommendedName>
        <fullName evidence="7">Clathrin/coatomer adaptor adaptin-like N-terminal domain-containing protein</fullName>
    </recommendedName>
</protein>
<dbReference type="GO" id="GO:0016192">
    <property type="term" value="P:vesicle-mediated transport"/>
    <property type="evidence" value="ECO:0007669"/>
    <property type="project" value="InterPro"/>
</dbReference>
<dbReference type="InterPro" id="IPR016024">
    <property type="entry name" value="ARM-type_fold"/>
</dbReference>
<dbReference type="AlphaFoldDB" id="A0A9D4MYK1"/>
<organism evidence="8 9">
    <name type="scientific">Dreissena polymorpha</name>
    <name type="common">Zebra mussel</name>
    <name type="synonym">Mytilus polymorpha</name>
    <dbReference type="NCBI Taxonomy" id="45954"/>
    <lineage>
        <taxon>Eukaryota</taxon>
        <taxon>Metazoa</taxon>
        <taxon>Spiralia</taxon>
        <taxon>Lophotrochozoa</taxon>
        <taxon>Mollusca</taxon>
        <taxon>Bivalvia</taxon>
        <taxon>Autobranchia</taxon>
        <taxon>Heteroconchia</taxon>
        <taxon>Euheterodonta</taxon>
        <taxon>Imparidentia</taxon>
        <taxon>Neoheterodontei</taxon>
        <taxon>Myida</taxon>
        <taxon>Dreissenoidea</taxon>
        <taxon>Dreissenidae</taxon>
        <taxon>Dreissena</taxon>
    </lineage>
</organism>
<keyword evidence="5" id="KW-0472">Membrane</keyword>
<evidence type="ECO:0000313" key="8">
    <source>
        <dbReference type="EMBL" id="KAH3883527.1"/>
    </source>
</evidence>
<dbReference type="GO" id="GO:0012505">
    <property type="term" value="C:endomembrane system"/>
    <property type="evidence" value="ECO:0007669"/>
    <property type="project" value="UniProtKB-SubCell"/>
</dbReference>
<evidence type="ECO:0000256" key="2">
    <source>
        <dbReference type="ARBA" id="ARBA00006613"/>
    </source>
</evidence>
<dbReference type="PANTHER" id="PTHR11134">
    <property type="entry name" value="ADAPTOR COMPLEX SUBUNIT BETA FAMILY MEMBER"/>
    <property type="match status" value="1"/>
</dbReference>
<evidence type="ECO:0000256" key="1">
    <source>
        <dbReference type="ARBA" id="ARBA00004308"/>
    </source>
</evidence>
<keyword evidence="3" id="KW-0813">Transport</keyword>
<evidence type="ECO:0000259" key="7">
    <source>
        <dbReference type="Pfam" id="PF01602"/>
    </source>
</evidence>
<feature type="domain" description="Clathrin/coatomer adaptor adaptin-like N-terminal" evidence="7">
    <location>
        <begin position="42"/>
        <end position="107"/>
    </location>
</feature>
<keyword evidence="9" id="KW-1185">Reference proteome</keyword>
<dbReference type="SUPFAM" id="SSF48371">
    <property type="entry name" value="ARM repeat"/>
    <property type="match status" value="1"/>
</dbReference>
<dbReference type="GO" id="GO:0006886">
    <property type="term" value="P:intracellular protein transport"/>
    <property type="evidence" value="ECO:0007669"/>
    <property type="project" value="InterPro"/>
</dbReference>
<proteinExistence type="inferred from homology"/>
<reference evidence="8" key="2">
    <citation type="submission" date="2020-11" db="EMBL/GenBank/DDBJ databases">
        <authorList>
            <person name="McCartney M.A."/>
            <person name="Auch B."/>
            <person name="Kono T."/>
            <person name="Mallez S."/>
            <person name="Becker A."/>
            <person name="Gohl D.M."/>
            <person name="Silverstein K.A.T."/>
            <person name="Koren S."/>
            <person name="Bechman K.B."/>
            <person name="Herman A."/>
            <person name="Abrahante J.E."/>
            <person name="Garbe J."/>
        </authorList>
    </citation>
    <scope>NUCLEOTIDE SEQUENCE</scope>
    <source>
        <strain evidence="8">Duluth1</strain>
        <tissue evidence="8">Whole animal</tissue>
    </source>
</reference>
<keyword evidence="4" id="KW-0653">Protein transport</keyword>
<name>A0A9D4MYK1_DREPO</name>
<dbReference type="GO" id="GO:0030117">
    <property type="term" value="C:membrane coat"/>
    <property type="evidence" value="ECO:0007669"/>
    <property type="project" value="InterPro"/>
</dbReference>
<evidence type="ECO:0000256" key="6">
    <source>
        <dbReference type="SAM" id="MobiDB-lite"/>
    </source>
</evidence>
<dbReference type="Gene3D" id="1.25.10.10">
    <property type="entry name" value="Leucine-rich Repeat Variant"/>
    <property type="match status" value="1"/>
</dbReference>
<evidence type="ECO:0000256" key="4">
    <source>
        <dbReference type="ARBA" id="ARBA00022927"/>
    </source>
</evidence>
<feature type="region of interest" description="Disordered" evidence="6">
    <location>
        <begin position="131"/>
        <end position="150"/>
    </location>
</feature>
<dbReference type="Pfam" id="PF01602">
    <property type="entry name" value="Adaptin_N"/>
    <property type="match status" value="1"/>
</dbReference>
<evidence type="ECO:0000256" key="3">
    <source>
        <dbReference type="ARBA" id="ARBA00022448"/>
    </source>
</evidence>
<evidence type="ECO:0000256" key="5">
    <source>
        <dbReference type="ARBA" id="ARBA00023136"/>
    </source>
</evidence>
<gene>
    <name evidence="8" type="ORF">DPMN_007486</name>
</gene>
<comment type="subcellular location">
    <subcellularLocation>
        <location evidence="1">Endomembrane system</location>
    </subcellularLocation>
</comment>
<dbReference type="InterPro" id="IPR026739">
    <property type="entry name" value="AP_beta"/>
</dbReference>
<comment type="caution">
    <text evidence="8">The sequence shown here is derived from an EMBL/GenBank/DDBJ whole genome shotgun (WGS) entry which is preliminary data.</text>
</comment>
<comment type="similarity">
    <text evidence="2">Belongs to the adaptor complexes large subunit family.</text>
</comment>
<reference evidence="8" key="1">
    <citation type="journal article" date="2019" name="bioRxiv">
        <title>The Genome of the Zebra Mussel, Dreissena polymorpha: A Resource for Invasive Species Research.</title>
        <authorList>
            <person name="McCartney M.A."/>
            <person name="Auch B."/>
            <person name="Kono T."/>
            <person name="Mallez S."/>
            <person name="Zhang Y."/>
            <person name="Obille A."/>
            <person name="Becker A."/>
            <person name="Abrahante J.E."/>
            <person name="Garbe J."/>
            <person name="Badalamenti J.P."/>
            <person name="Herman A."/>
            <person name="Mangelson H."/>
            <person name="Liachko I."/>
            <person name="Sullivan S."/>
            <person name="Sone E.D."/>
            <person name="Koren S."/>
            <person name="Silverstein K.A.T."/>
            <person name="Beckman K.B."/>
            <person name="Gohl D.M."/>
        </authorList>
    </citation>
    <scope>NUCLEOTIDE SEQUENCE</scope>
    <source>
        <strain evidence="8">Duluth1</strain>
        <tissue evidence="8">Whole animal</tissue>
    </source>
</reference>
<dbReference type="InterPro" id="IPR002553">
    <property type="entry name" value="Clathrin/coatomer_adapt-like_N"/>
</dbReference>
<evidence type="ECO:0000313" key="9">
    <source>
        <dbReference type="Proteomes" id="UP000828390"/>
    </source>
</evidence>
<dbReference type="Proteomes" id="UP000828390">
    <property type="component" value="Unassembled WGS sequence"/>
</dbReference>
<accession>A0A9D4MYK1</accession>
<dbReference type="InterPro" id="IPR011989">
    <property type="entry name" value="ARM-like"/>
</dbReference>